<protein>
    <submittedName>
        <fullName evidence="3">Histone-lysine N-methyltransferase EZH2</fullName>
    </submittedName>
</protein>
<dbReference type="EMBL" id="JAIZAY010001252">
    <property type="protein sequence ID" value="KAJ8017645.1"/>
    <property type="molecule type" value="Genomic_DNA"/>
</dbReference>
<comment type="caution">
    <text evidence="3">The sequence shown here is derived from an EMBL/GenBank/DDBJ whole genome shotgun (WGS) entry which is preliminary data.</text>
</comment>
<dbReference type="InterPro" id="IPR046341">
    <property type="entry name" value="SET_dom_sf"/>
</dbReference>
<dbReference type="SUPFAM" id="SSF82199">
    <property type="entry name" value="SET domain"/>
    <property type="match status" value="1"/>
</dbReference>
<proteinExistence type="predicted"/>
<dbReference type="GO" id="GO:0035098">
    <property type="term" value="C:ESC/E(Z) complex"/>
    <property type="evidence" value="ECO:0007669"/>
    <property type="project" value="TreeGrafter"/>
</dbReference>
<dbReference type="AlphaFoldDB" id="A0A9Q1B978"/>
<dbReference type="GO" id="GO:0046976">
    <property type="term" value="F:histone H3K27 methyltransferase activity"/>
    <property type="evidence" value="ECO:0007669"/>
    <property type="project" value="TreeGrafter"/>
</dbReference>
<name>A0A9Q1B978_HOLLE</name>
<dbReference type="InterPro" id="IPR045318">
    <property type="entry name" value="EZH1/2-like"/>
</dbReference>
<reference evidence="3" key="1">
    <citation type="submission" date="2021-10" db="EMBL/GenBank/DDBJ databases">
        <title>Tropical sea cucumber genome reveals ecological adaptation and Cuvierian tubules defense mechanism.</title>
        <authorList>
            <person name="Chen T."/>
        </authorList>
    </citation>
    <scope>NUCLEOTIDE SEQUENCE</scope>
    <source>
        <strain evidence="3">Nanhai2018</strain>
        <tissue evidence="3">Muscle</tissue>
    </source>
</reference>
<dbReference type="OrthoDB" id="6141102at2759"/>
<dbReference type="PANTHER" id="PTHR45747">
    <property type="entry name" value="HISTONE-LYSINE N-METHYLTRANSFERASE E(Z)"/>
    <property type="match status" value="1"/>
</dbReference>
<keyword evidence="4" id="KW-1185">Reference proteome</keyword>
<dbReference type="GO" id="GO:0003682">
    <property type="term" value="F:chromatin binding"/>
    <property type="evidence" value="ECO:0007669"/>
    <property type="project" value="TreeGrafter"/>
</dbReference>
<dbReference type="Gene3D" id="2.170.270.10">
    <property type="entry name" value="SET domain"/>
    <property type="match status" value="1"/>
</dbReference>
<sequence>MFGIFHCILDYSASHVYNYQPCDHPGKPCDSDCTCIILTEEAKLEKPTLVRSTKLRKYVATLSQVLDMKDHHNQWLSDHLGHSLQVHKDHYHLPSGILEKAKIAKLLIAVDAGKAGSCIGKTLEELNLSVTSLKTRSSSETISCKNVSLQRGWKKHLLLAPSDVAGWGTFIKDSAQKNEFISEYCGEIISQDEADYKARFTTSVCVASCST</sequence>
<keyword evidence="1" id="KW-0805">Transcription regulation</keyword>
<evidence type="ECO:0000256" key="1">
    <source>
        <dbReference type="ARBA" id="ARBA00023015"/>
    </source>
</evidence>
<evidence type="ECO:0000256" key="2">
    <source>
        <dbReference type="ARBA" id="ARBA00023163"/>
    </source>
</evidence>
<accession>A0A9Q1B978</accession>
<keyword evidence="2" id="KW-0804">Transcription</keyword>
<evidence type="ECO:0000313" key="4">
    <source>
        <dbReference type="Proteomes" id="UP001152320"/>
    </source>
</evidence>
<dbReference type="PANTHER" id="PTHR45747:SF4">
    <property type="entry name" value="HISTONE-LYSINE N-METHYLTRANSFERASE E(Z)"/>
    <property type="match status" value="1"/>
</dbReference>
<dbReference type="GO" id="GO:0031507">
    <property type="term" value="P:heterochromatin formation"/>
    <property type="evidence" value="ECO:0007669"/>
    <property type="project" value="TreeGrafter"/>
</dbReference>
<organism evidence="3 4">
    <name type="scientific">Holothuria leucospilota</name>
    <name type="common">Black long sea cucumber</name>
    <name type="synonym">Mertensiothuria leucospilota</name>
    <dbReference type="NCBI Taxonomy" id="206669"/>
    <lineage>
        <taxon>Eukaryota</taxon>
        <taxon>Metazoa</taxon>
        <taxon>Echinodermata</taxon>
        <taxon>Eleutherozoa</taxon>
        <taxon>Echinozoa</taxon>
        <taxon>Holothuroidea</taxon>
        <taxon>Aspidochirotacea</taxon>
        <taxon>Aspidochirotida</taxon>
        <taxon>Holothuriidae</taxon>
        <taxon>Holothuria</taxon>
    </lineage>
</organism>
<dbReference type="Proteomes" id="UP001152320">
    <property type="component" value="Unassembled WGS sequence"/>
</dbReference>
<gene>
    <name evidence="3" type="ORF">HOLleu_44797</name>
</gene>
<evidence type="ECO:0000313" key="3">
    <source>
        <dbReference type="EMBL" id="KAJ8017645.1"/>
    </source>
</evidence>